<evidence type="ECO:0000256" key="5">
    <source>
        <dbReference type="ARBA" id="ARBA00023136"/>
    </source>
</evidence>
<dbReference type="EMBL" id="CP046400">
    <property type="protein sequence ID" value="QGY41307.1"/>
    <property type="molecule type" value="Genomic_DNA"/>
</dbReference>
<dbReference type="PANTHER" id="PTHR32322">
    <property type="entry name" value="INNER MEMBRANE TRANSPORTER"/>
    <property type="match status" value="1"/>
</dbReference>
<feature type="transmembrane region" description="Helical" evidence="6">
    <location>
        <begin position="157"/>
        <end position="174"/>
    </location>
</feature>
<gene>
    <name evidence="8" type="ORF">GM415_14620</name>
</gene>
<feature type="domain" description="EamA" evidence="7">
    <location>
        <begin position="6"/>
        <end position="143"/>
    </location>
</feature>
<dbReference type="AlphaFoldDB" id="A0A6I6JMF6"/>
<keyword evidence="9" id="KW-1185">Reference proteome</keyword>
<evidence type="ECO:0000259" key="7">
    <source>
        <dbReference type="Pfam" id="PF00892"/>
    </source>
</evidence>
<dbReference type="Proteomes" id="UP000428328">
    <property type="component" value="Chromosome"/>
</dbReference>
<proteinExistence type="predicted"/>
<evidence type="ECO:0000256" key="6">
    <source>
        <dbReference type="SAM" id="Phobius"/>
    </source>
</evidence>
<organism evidence="8 9">
    <name type="scientific">Pseudodesulfovibrio cashew</name>
    <dbReference type="NCBI Taxonomy" id="2678688"/>
    <lineage>
        <taxon>Bacteria</taxon>
        <taxon>Pseudomonadati</taxon>
        <taxon>Thermodesulfobacteriota</taxon>
        <taxon>Desulfovibrionia</taxon>
        <taxon>Desulfovibrionales</taxon>
        <taxon>Desulfovibrionaceae</taxon>
    </lineage>
</organism>
<dbReference type="PANTHER" id="PTHR32322:SF18">
    <property type="entry name" value="S-ADENOSYLMETHIONINE_S-ADENOSYLHOMOCYSTEINE TRANSPORTER"/>
    <property type="match status" value="1"/>
</dbReference>
<feature type="transmembrane region" description="Helical" evidence="6">
    <location>
        <begin position="104"/>
        <end position="120"/>
    </location>
</feature>
<evidence type="ECO:0000256" key="3">
    <source>
        <dbReference type="ARBA" id="ARBA00022692"/>
    </source>
</evidence>
<dbReference type="KEGG" id="psel:GM415_14620"/>
<reference evidence="8 9" key="1">
    <citation type="submission" date="2019-11" db="EMBL/GenBank/DDBJ databases">
        <authorList>
            <person name="Zheng R.K."/>
            <person name="Sun C.M."/>
        </authorList>
    </citation>
    <scope>NUCLEOTIDE SEQUENCE [LARGE SCALE GENOMIC DNA]</scope>
    <source>
        <strain evidence="8 9">SRB007</strain>
    </source>
</reference>
<protein>
    <submittedName>
        <fullName evidence="8">EamA family transporter</fullName>
    </submittedName>
</protein>
<keyword evidence="5 6" id="KW-0472">Membrane</keyword>
<feature type="domain" description="EamA" evidence="7">
    <location>
        <begin position="156"/>
        <end position="292"/>
    </location>
</feature>
<keyword evidence="4 6" id="KW-1133">Transmembrane helix</keyword>
<dbReference type="SUPFAM" id="SSF103481">
    <property type="entry name" value="Multidrug resistance efflux transporter EmrE"/>
    <property type="match status" value="2"/>
</dbReference>
<feature type="transmembrane region" description="Helical" evidence="6">
    <location>
        <begin position="127"/>
        <end position="145"/>
    </location>
</feature>
<feature type="transmembrane region" description="Helical" evidence="6">
    <location>
        <begin position="248"/>
        <end position="268"/>
    </location>
</feature>
<dbReference type="InterPro" id="IPR000620">
    <property type="entry name" value="EamA_dom"/>
</dbReference>
<name>A0A6I6JMF6_9BACT</name>
<accession>A0A6I6JMF6</accession>
<evidence type="ECO:0000313" key="9">
    <source>
        <dbReference type="Proteomes" id="UP000428328"/>
    </source>
</evidence>
<keyword evidence="3 6" id="KW-0812">Transmembrane</keyword>
<comment type="subcellular location">
    <subcellularLocation>
        <location evidence="1">Cell membrane</location>
        <topology evidence="1">Multi-pass membrane protein</topology>
    </subcellularLocation>
</comment>
<sequence>MNDKRKALLFGLATVGIWSTVASAFKLSLRHLAPIQLLACACAASLVALAILITIQGKQGQLKQLSRHQLLRCALLGVLNPFLYYLILFKSYALLPAQEAQPLNYTWAITLSLLSVPLLGQKISMKALLAILVSYFGVVVISTHGELLAFRFSNPTGVALALGSTIIWALYWIGNTRSDTDPIIGLFLNFAFGFPLILLTMFFVSGPPAFSVEAVLGSAYVGFFEMGVTFALWLTAMKHAALPDGGGTARIANLIFLSPFLSLIFIHFLVGEEILLSTVAGLGFIIAGNVLMQWGSRNK</sequence>
<dbReference type="InterPro" id="IPR037185">
    <property type="entry name" value="EmrE-like"/>
</dbReference>
<evidence type="ECO:0000256" key="4">
    <source>
        <dbReference type="ARBA" id="ARBA00022989"/>
    </source>
</evidence>
<keyword evidence="2" id="KW-1003">Cell membrane</keyword>
<evidence type="ECO:0000313" key="8">
    <source>
        <dbReference type="EMBL" id="QGY41307.1"/>
    </source>
</evidence>
<dbReference type="Pfam" id="PF00892">
    <property type="entry name" value="EamA"/>
    <property type="match status" value="2"/>
</dbReference>
<evidence type="ECO:0000256" key="2">
    <source>
        <dbReference type="ARBA" id="ARBA00022475"/>
    </source>
</evidence>
<feature type="transmembrane region" description="Helical" evidence="6">
    <location>
        <begin position="34"/>
        <end position="53"/>
    </location>
</feature>
<evidence type="ECO:0000256" key="1">
    <source>
        <dbReference type="ARBA" id="ARBA00004651"/>
    </source>
</evidence>
<dbReference type="GO" id="GO:0005886">
    <property type="term" value="C:plasma membrane"/>
    <property type="evidence" value="ECO:0007669"/>
    <property type="project" value="UniProtKB-SubCell"/>
</dbReference>
<feature type="transmembrane region" description="Helical" evidence="6">
    <location>
        <begin position="217"/>
        <end position="236"/>
    </location>
</feature>
<feature type="transmembrane region" description="Helical" evidence="6">
    <location>
        <begin position="274"/>
        <end position="292"/>
    </location>
</feature>
<dbReference type="RefSeq" id="WP_158949443.1">
    <property type="nucleotide sequence ID" value="NZ_CP046400.1"/>
</dbReference>
<feature type="transmembrane region" description="Helical" evidence="6">
    <location>
        <begin position="186"/>
        <end position="205"/>
    </location>
</feature>
<dbReference type="InterPro" id="IPR050638">
    <property type="entry name" value="AA-Vitamin_Transporters"/>
</dbReference>
<feature type="transmembrane region" description="Helical" evidence="6">
    <location>
        <begin position="73"/>
        <end position="92"/>
    </location>
</feature>